<feature type="compositionally biased region" description="Basic and acidic residues" evidence="1">
    <location>
        <begin position="88"/>
        <end position="102"/>
    </location>
</feature>
<dbReference type="GeneID" id="103722052"/>
<keyword evidence="2" id="KW-1185">Reference proteome</keyword>
<dbReference type="Proteomes" id="UP000228380">
    <property type="component" value="Chromosome 5"/>
</dbReference>
<feature type="compositionally biased region" description="Basic and acidic residues" evidence="1">
    <location>
        <begin position="25"/>
        <end position="38"/>
    </location>
</feature>
<name>A0A8B7D1B0_PHODC</name>
<dbReference type="RefSeq" id="XP_008810697.2">
    <property type="nucleotide sequence ID" value="XM_008812475.4"/>
</dbReference>
<feature type="region of interest" description="Disordered" evidence="1">
    <location>
        <begin position="1"/>
        <end position="57"/>
    </location>
</feature>
<dbReference type="KEGG" id="pda:103722052"/>
<gene>
    <name evidence="3" type="primary">LOC103722052</name>
</gene>
<evidence type="ECO:0000313" key="3">
    <source>
        <dbReference type="RefSeq" id="XP_008810697.2"/>
    </source>
</evidence>
<proteinExistence type="predicted"/>
<reference evidence="3" key="2">
    <citation type="submission" date="2025-08" db="UniProtKB">
        <authorList>
            <consortium name="RefSeq"/>
        </authorList>
    </citation>
    <scope>IDENTIFICATION</scope>
    <source>
        <tissue evidence="3">Young leaves</tissue>
    </source>
</reference>
<sequence length="102" mass="11216">MDPLLAKSRSDKKRRFSESSKVPRIHFESQRSGAREEAAAGQGNSASSLASCHMVPEQASPVEVEQLEEEYEALKANYDTLLSSVSPQEREANSREAVAKAH</sequence>
<dbReference type="AlphaFoldDB" id="A0A8B7D1B0"/>
<protein>
    <submittedName>
        <fullName evidence="3">Uncharacterized protein LOC103722052</fullName>
    </submittedName>
</protein>
<feature type="region of interest" description="Disordered" evidence="1">
    <location>
        <begin position="82"/>
        <end position="102"/>
    </location>
</feature>
<evidence type="ECO:0000256" key="1">
    <source>
        <dbReference type="SAM" id="MobiDB-lite"/>
    </source>
</evidence>
<organism evidence="2 3">
    <name type="scientific">Phoenix dactylifera</name>
    <name type="common">Date palm</name>
    <dbReference type="NCBI Taxonomy" id="42345"/>
    <lineage>
        <taxon>Eukaryota</taxon>
        <taxon>Viridiplantae</taxon>
        <taxon>Streptophyta</taxon>
        <taxon>Embryophyta</taxon>
        <taxon>Tracheophyta</taxon>
        <taxon>Spermatophyta</taxon>
        <taxon>Magnoliopsida</taxon>
        <taxon>Liliopsida</taxon>
        <taxon>Arecaceae</taxon>
        <taxon>Coryphoideae</taxon>
        <taxon>Phoeniceae</taxon>
        <taxon>Phoenix</taxon>
    </lineage>
</organism>
<reference evidence="2" key="1">
    <citation type="journal article" date="2019" name="Nat. Commun.">
        <title>Genome-wide association mapping of date palm fruit traits.</title>
        <authorList>
            <person name="Hazzouri K.M."/>
            <person name="Gros-Balthazard M."/>
            <person name="Flowers J.M."/>
            <person name="Copetti D."/>
            <person name="Lemansour A."/>
            <person name="Lebrun M."/>
            <person name="Masmoudi K."/>
            <person name="Ferrand S."/>
            <person name="Dhar M.I."/>
            <person name="Fresquez Z.A."/>
            <person name="Rosas U."/>
            <person name="Zhang J."/>
            <person name="Talag J."/>
            <person name="Lee S."/>
            <person name="Kudrna D."/>
            <person name="Powell R.F."/>
            <person name="Leitch I.J."/>
            <person name="Krueger R.R."/>
            <person name="Wing R.A."/>
            <person name="Amiri K.M.A."/>
            <person name="Purugganan M.D."/>
        </authorList>
    </citation>
    <scope>NUCLEOTIDE SEQUENCE [LARGE SCALE GENOMIC DNA]</scope>
    <source>
        <strain evidence="2">cv. Khalas</strain>
    </source>
</reference>
<accession>A0A8B7D1B0</accession>
<evidence type="ECO:0000313" key="2">
    <source>
        <dbReference type="Proteomes" id="UP000228380"/>
    </source>
</evidence>